<dbReference type="InterPro" id="IPR012677">
    <property type="entry name" value="Nucleotide-bd_a/b_plait_sf"/>
</dbReference>
<feature type="domain" description="RRM" evidence="3">
    <location>
        <begin position="1"/>
        <end position="79"/>
    </location>
</feature>
<evidence type="ECO:0000259" key="3">
    <source>
        <dbReference type="PROSITE" id="PS50102"/>
    </source>
</evidence>
<dbReference type="InterPro" id="IPR000504">
    <property type="entry name" value="RRM_dom"/>
</dbReference>
<organism evidence="4 5">
    <name type="scientific">Dyadobacter linearis</name>
    <dbReference type="NCBI Taxonomy" id="2823330"/>
    <lineage>
        <taxon>Bacteria</taxon>
        <taxon>Pseudomonadati</taxon>
        <taxon>Bacteroidota</taxon>
        <taxon>Cytophagia</taxon>
        <taxon>Cytophagales</taxon>
        <taxon>Spirosomataceae</taxon>
        <taxon>Dyadobacter</taxon>
    </lineage>
</organism>
<gene>
    <name evidence="4" type="ORF">DYBT9623_03292</name>
</gene>
<dbReference type="PANTHER" id="PTHR48025">
    <property type="entry name" value="OS02G0815200 PROTEIN"/>
    <property type="match status" value="1"/>
</dbReference>
<dbReference type="PROSITE" id="PS50102">
    <property type="entry name" value="RRM"/>
    <property type="match status" value="1"/>
</dbReference>
<name>A0ABN7RDN6_9BACT</name>
<dbReference type="InterPro" id="IPR050502">
    <property type="entry name" value="Euk_RNA-bind_prot"/>
</dbReference>
<feature type="compositionally biased region" description="Basic and acidic residues" evidence="2">
    <location>
        <begin position="155"/>
        <end position="164"/>
    </location>
</feature>
<proteinExistence type="predicted"/>
<keyword evidence="1" id="KW-0694">RNA-binding</keyword>
<dbReference type="RefSeq" id="WP_215234607.1">
    <property type="nucleotide sequence ID" value="NZ_CAJRAU010000004.1"/>
</dbReference>
<sequence>MDIFVGSLSFKLKESELREAFEKYGTVSSAKIVIDKITRQSKGFGFVEMPDESEARLAISSLNGADMYGRPLVVNESQKREQRPGAPGGSGPGSFQRTDSGREGFNRPRPNDTENRSADTTGGPARSSSGSGIGGGGSGFGGGGFGGGNSGAGGDRYRSQDRKPGGGNDRPFGDRGGQGQGNKSKTDSRYGRGNEFNKKGGGGSKRQFGNRDDDDRW</sequence>
<accession>A0ABN7RDN6</accession>
<evidence type="ECO:0000256" key="2">
    <source>
        <dbReference type="SAM" id="MobiDB-lite"/>
    </source>
</evidence>
<dbReference type="Gene3D" id="3.30.70.330">
    <property type="match status" value="1"/>
</dbReference>
<protein>
    <recommendedName>
        <fullName evidence="3">RRM domain-containing protein</fullName>
    </recommendedName>
</protein>
<dbReference type="PANTHER" id="PTHR48025:SF1">
    <property type="entry name" value="RRM DOMAIN-CONTAINING PROTEIN"/>
    <property type="match status" value="1"/>
</dbReference>
<comment type="caution">
    <text evidence="4">The sequence shown here is derived from an EMBL/GenBank/DDBJ whole genome shotgun (WGS) entry which is preliminary data.</text>
</comment>
<feature type="region of interest" description="Disordered" evidence="2">
    <location>
        <begin position="68"/>
        <end position="217"/>
    </location>
</feature>
<reference evidence="4 5" key="1">
    <citation type="submission" date="2021-04" db="EMBL/GenBank/DDBJ databases">
        <authorList>
            <person name="Rodrigo-Torres L."/>
            <person name="Arahal R. D."/>
            <person name="Lucena T."/>
        </authorList>
    </citation>
    <scope>NUCLEOTIDE SEQUENCE [LARGE SCALE GENOMIC DNA]</scope>
    <source>
        <strain evidence="4 5">CECT 9623</strain>
    </source>
</reference>
<keyword evidence="5" id="KW-1185">Reference proteome</keyword>
<dbReference type="EMBL" id="CAJRAU010000004">
    <property type="protein sequence ID" value="CAG5070921.1"/>
    <property type="molecule type" value="Genomic_DNA"/>
</dbReference>
<feature type="compositionally biased region" description="Basic and acidic residues" evidence="2">
    <location>
        <begin position="99"/>
        <end position="117"/>
    </location>
</feature>
<dbReference type="InterPro" id="IPR035979">
    <property type="entry name" value="RBD_domain_sf"/>
</dbReference>
<feature type="compositionally biased region" description="Basic and acidic residues" evidence="2">
    <location>
        <begin position="184"/>
        <end position="198"/>
    </location>
</feature>
<evidence type="ECO:0000313" key="5">
    <source>
        <dbReference type="Proteomes" id="UP000679725"/>
    </source>
</evidence>
<dbReference type="SMART" id="SM00360">
    <property type="entry name" value="RRM"/>
    <property type="match status" value="1"/>
</dbReference>
<dbReference type="SUPFAM" id="SSF54928">
    <property type="entry name" value="RNA-binding domain, RBD"/>
    <property type="match status" value="1"/>
</dbReference>
<dbReference type="Proteomes" id="UP000679725">
    <property type="component" value="Unassembled WGS sequence"/>
</dbReference>
<feature type="compositionally biased region" description="Gly residues" evidence="2">
    <location>
        <begin position="131"/>
        <end position="154"/>
    </location>
</feature>
<dbReference type="Pfam" id="PF00076">
    <property type="entry name" value="RRM_1"/>
    <property type="match status" value="1"/>
</dbReference>
<evidence type="ECO:0000256" key="1">
    <source>
        <dbReference type="ARBA" id="ARBA00022884"/>
    </source>
</evidence>
<evidence type="ECO:0000313" key="4">
    <source>
        <dbReference type="EMBL" id="CAG5070921.1"/>
    </source>
</evidence>